<reference evidence="4" key="1">
    <citation type="submission" date="2016-09" db="EMBL/GenBank/DDBJ databases">
        <authorList>
            <person name="Strepis N."/>
        </authorList>
    </citation>
    <scope>NUCLEOTIDE SEQUENCE [LARGE SCALE GENOMIC DNA]</scope>
</reference>
<keyword evidence="2" id="KW-0812">Transmembrane</keyword>
<dbReference type="Proteomes" id="UP000184291">
    <property type="component" value="Unassembled WGS sequence"/>
</dbReference>
<keyword evidence="2" id="KW-1133">Transmembrane helix</keyword>
<feature type="region of interest" description="Disordered" evidence="1">
    <location>
        <begin position="234"/>
        <end position="325"/>
    </location>
</feature>
<feature type="compositionally biased region" description="Pro residues" evidence="1">
    <location>
        <begin position="315"/>
        <end position="325"/>
    </location>
</feature>
<feature type="compositionally biased region" description="Low complexity" evidence="1">
    <location>
        <begin position="234"/>
        <end position="301"/>
    </location>
</feature>
<organism evidence="3 4">
    <name type="scientific">Actinomyces glycerinitolerans</name>
    <dbReference type="NCBI Taxonomy" id="1892869"/>
    <lineage>
        <taxon>Bacteria</taxon>
        <taxon>Bacillati</taxon>
        <taxon>Actinomycetota</taxon>
        <taxon>Actinomycetes</taxon>
        <taxon>Actinomycetales</taxon>
        <taxon>Actinomycetaceae</taxon>
        <taxon>Actinomyces</taxon>
    </lineage>
</organism>
<sequence length="325" mass="34303">MAAYQNPAAPNSHVGGHNVTDFALAPGETGVYGESFLVSILAPYLKGQLMCSTTRFVYKVPNTLLGIIPIGNTENTIPLSAIAAVSTSSRFKVGRALLALVLAILGFAMIGDSPLGGLLCLLLAVMFALTSISLALVATNHAGGSFGPEVSVLDKAKLEAFRAELQNRVFADTAALQHGQAQDLRMQSLAMQQMQVAQMQQMQQQQMQQQLAQQQAAQAPQQYLAAAPQQAAYDAQSAPQQFGQPVPQQPYEAQAPAAGNPAAQPMPQQPYEAQAPAAGNPTAQPATTQQYQAQSYGPQQPNQSAEGQAGSWPQEQPPTPQTPQA</sequence>
<gene>
    <name evidence="3" type="ORF">ACGLYG10_0512</name>
</gene>
<name>A0A1M4RWH0_9ACTO</name>
<evidence type="ECO:0000313" key="4">
    <source>
        <dbReference type="Proteomes" id="UP000184291"/>
    </source>
</evidence>
<keyword evidence="4" id="KW-1185">Reference proteome</keyword>
<feature type="transmembrane region" description="Helical" evidence="2">
    <location>
        <begin position="116"/>
        <end position="138"/>
    </location>
</feature>
<dbReference type="STRING" id="1892869.ACGLYG10_0512"/>
<proteinExistence type="predicted"/>
<feature type="transmembrane region" description="Helical" evidence="2">
    <location>
        <begin position="93"/>
        <end position="110"/>
    </location>
</feature>
<evidence type="ECO:0000256" key="2">
    <source>
        <dbReference type="SAM" id="Phobius"/>
    </source>
</evidence>
<protein>
    <submittedName>
        <fullName evidence="3">Uncharacterized protein</fullName>
    </submittedName>
</protein>
<dbReference type="RefSeq" id="WP_073327565.1">
    <property type="nucleotide sequence ID" value="NZ_FQTT01000001.1"/>
</dbReference>
<evidence type="ECO:0000313" key="3">
    <source>
        <dbReference type="EMBL" id="SHE24312.1"/>
    </source>
</evidence>
<accession>A0A1M4RWH0</accession>
<dbReference type="EMBL" id="FQTT01000001">
    <property type="protein sequence ID" value="SHE24312.1"/>
    <property type="molecule type" value="Genomic_DNA"/>
</dbReference>
<dbReference type="AlphaFoldDB" id="A0A1M4RWH0"/>
<evidence type="ECO:0000256" key="1">
    <source>
        <dbReference type="SAM" id="MobiDB-lite"/>
    </source>
</evidence>
<keyword evidence="2" id="KW-0472">Membrane</keyword>